<feature type="signal peptide" evidence="2">
    <location>
        <begin position="1"/>
        <end position="18"/>
    </location>
</feature>
<evidence type="ECO:0000313" key="3">
    <source>
        <dbReference type="EnsemblMetazoa" id="Aqu2.1.05615_001"/>
    </source>
</evidence>
<keyword evidence="1" id="KW-1133">Transmembrane helix</keyword>
<dbReference type="InParanoid" id="A0A1X7SUF4"/>
<sequence length="84" mass="9299">MKSFLLVLSLCICYSVSGEEAERHRQEVEGVLNGTFTFSPYGYLFPLDPIATSLVLVGVFGIIGLLSVLVYWPLPTPKAFSERD</sequence>
<evidence type="ECO:0000256" key="1">
    <source>
        <dbReference type="SAM" id="Phobius"/>
    </source>
</evidence>
<dbReference type="AlphaFoldDB" id="A0A1X7SUF4"/>
<evidence type="ECO:0008006" key="4">
    <source>
        <dbReference type="Google" id="ProtNLM"/>
    </source>
</evidence>
<organism evidence="3">
    <name type="scientific">Amphimedon queenslandica</name>
    <name type="common">Sponge</name>
    <dbReference type="NCBI Taxonomy" id="400682"/>
    <lineage>
        <taxon>Eukaryota</taxon>
        <taxon>Metazoa</taxon>
        <taxon>Porifera</taxon>
        <taxon>Demospongiae</taxon>
        <taxon>Heteroscleromorpha</taxon>
        <taxon>Haplosclerida</taxon>
        <taxon>Niphatidae</taxon>
        <taxon>Amphimedon</taxon>
    </lineage>
</organism>
<accession>A0A1X7SUF4</accession>
<proteinExistence type="predicted"/>
<keyword evidence="2" id="KW-0732">Signal</keyword>
<name>A0A1X7SUF4_AMPQE</name>
<dbReference type="EnsemblMetazoa" id="Aqu2.1.05615_001">
    <property type="protein sequence ID" value="Aqu2.1.05615_001"/>
    <property type="gene ID" value="Aqu2.1.05615"/>
</dbReference>
<evidence type="ECO:0000256" key="2">
    <source>
        <dbReference type="SAM" id="SignalP"/>
    </source>
</evidence>
<reference evidence="3" key="1">
    <citation type="submission" date="2017-05" db="UniProtKB">
        <authorList>
            <consortium name="EnsemblMetazoa"/>
        </authorList>
    </citation>
    <scope>IDENTIFICATION</scope>
</reference>
<keyword evidence="1" id="KW-0472">Membrane</keyword>
<feature type="transmembrane region" description="Helical" evidence="1">
    <location>
        <begin position="50"/>
        <end position="74"/>
    </location>
</feature>
<feature type="chain" id="PRO_5010889192" description="Dolichol phosphate-mannose biosynthesis regulatory protein" evidence="2">
    <location>
        <begin position="19"/>
        <end position="84"/>
    </location>
</feature>
<protein>
    <recommendedName>
        <fullName evidence="4">Dolichol phosphate-mannose biosynthesis regulatory protein</fullName>
    </recommendedName>
</protein>
<keyword evidence="1" id="KW-0812">Transmembrane</keyword>